<dbReference type="GO" id="GO:0003743">
    <property type="term" value="F:translation initiation factor activity"/>
    <property type="evidence" value="ECO:0007669"/>
    <property type="project" value="UniProtKB-KW"/>
</dbReference>
<keyword evidence="4" id="KW-0175">Coiled coil</keyword>
<dbReference type="GO" id="GO:0043614">
    <property type="term" value="C:multi-eIF complex"/>
    <property type="evidence" value="ECO:0007669"/>
    <property type="project" value="TreeGrafter"/>
</dbReference>
<comment type="caution">
    <text evidence="7">The sequence shown here is derived from an EMBL/GenBank/DDBJ whole genome shotgun (WGS) entry which is preliminary data.</text>
</comment>
<feature type="compositionally biased region" description="Basic and acidic residues" evidence="5">
    <location>
        <begin position="854"/>
        <end position="878"/>
    </location>
</feature>
<dbReference type="GO" id="GO:0002188">
    <property type="term" value="P:translation reinitiation"/>
    <property type="evidence" value="ECO:0007669"/>
    <property type="project" value="TreeGrafter"/>
</dbReference>
<dbReference type="InterPro" id="IPR027512">
    <property type="entry name" value="EIF3A"/>
</dbReference>
<feature type="region of interest" description="Disordered" evidence="5">
    <location>
        <begin position="313"/>
        <end position="333"/>
    </location>
</feature>
<dbReference type="AlphaFoldDB" id="A0A7J7IFI2"/>
<keyword evidence="8" id="KW-1185">Reference proteome</keyword>
<dbReference type="PANTHER" id="PTHR14005">
    <property type="entry name" value="EUKARYOTIC TRANSLATION INITIATION FACTOR 3, THETA SUBUNIT"/>
    <property type="match status" value="1"/>
</dbReference>
<feature type="coiled-coil region" evidence="4">
    <location>
        <begin position="475"/>
        <end position="549"/>
    </location>
</feature>
<dbReference type="GO" id="GO:0003729">
    <property type="term" value="F:mRNA binding"/>
    <property type="evidence" value="ECO:0007669"/>
    <property type="project" value="TreeGrafter"/>
</dbReference>
<feature type="region of interest" description="Disordered" evidence="5">
    <location>
        <begin position="763"/>
        <end position="878"/>
    </location>
</feature>
<dbReference type="PANTHER" id="PTHR14005:SF0">
    <property type="entry name" value="EUKARYOTIC TRANSLATION INITIATION FACTOR 3 SUBUNIT A"/>
    <property type="match status" value="1"/>
</dbReference>
<feature type="compositionally biased region" description="Basic and acidic residues" evidence="5">
    <location>
        <begin position="763"/>
        <end position="788"/>
    </location>
</feature>
<evidence type="ECO:0000256" key="5">
    <source>
        <dbReference type="SAM" id="MobiDB-lite"/>
    </source>
</evidence>
<evidence type="ECO:0000313" key="7">
    <source>
        <dbReference type="EMBL" id="KAF6001429.1"/>
    </source>
</evidence>
<dbReference type="GO" id="GO:0071540">
    <property type="term" value="C:eukaryotic translation initiation factor 3 complex, eIF3e"/>
    <property type="evidence" value="ECO:0007669"/>
    <property type="project" value="TreeGrafter"/>
</dbReference>
<evidence type="ECO:0000256" key="4">
    <source>
        <dbReference type="SAM" id="Coils"/>
    </source>
</evidence>
<feature type="domain" description="eIF3a PCI" evidence="6">
    <location>
        <begin position="98"/>
        <end position="210"/>
    </location>
</feature>
<sequence length="878" mass="96922">MKLRNERSTSRPSLIGQQNFGGCAIFFVSTWLPSCVRSCARARAKSSRLTGQRSNACYRYVFCRLIKEWQPVTGRRRTAPWKIFTTSCGYAHAGRSRAFLVGYYERLASVFGISDNHLLHALALYQLYQVHRGTEAEKVTSDSSLDVRDMQGVRDLDSSTRTAVRLVLATLCVPPVELSGQGSIMEVFADAATLSSIEQARQNKMLALLDWSNANSPGAAMKWNRMVSHPSRAWLIEQIILSDADELCPAALRNLLYEFVEPSLLHWRRPGKALARTPWSLASTVQQWLKATCDLVGNEAPLLDVKPAISGDGGSLMDGAETPPVSASTPGQSPGNLDSYLMPLSRAVIAELLLRIAQHYETFLLSELRAMMSFLPPEQTQLIALEYIRAGLVPFRLDFRDGVLRYVRPVIEQDDLGDVLARLATRLHLAATIIAERTPVADENEVHVLNVKGSALPFEHLESEQTRRLTQLEGMNAFLKKLDELALQIEQDEKRQAQLEAARLAEEEKRRIAEETRRRELEMIRKEMEEKEQAELRRLKAEMEARKRAGLSATVAAAGLSLPPMGGGMTTPSATSAAGVVTPGMENVAGMTPAGSAWGRGGLSASALLSGAGSALAPPGATGDLALGAGLETAGHVAVGADAMDSEGDRLSRQELLLQQQQERITQRKALEQKVLNLARRMDYMDRALHEKQASHLEQVHADMVRELIEQRRAAAERRLSQLREQCENDLANRSRLSAVFTNPHYQRALEQVRQEAIARANAEWEQRQRPSAPKQKERDAAADKDTPDMGEASAIAAPARDAKANGATADVPKTADAEPEQAQPAMVPPTKKTTPPATVSLASAVETGRCRRRFEYSTDQERTRGPNFRFDRNVKEH</sequence>
<name>A0A7J7IFI2_9RHOD</name>
<dbReference type="Gene3D" id="1.25.40.860">
    <property type="match status" value="1"/>
</dbReference>
<dbReference type="InterPro" id="IPR054711">
    <property type="entry name" value="eIF3a_PCI_TPR-like"/>
</dbReference>
<evidence type="ECO:0000259" key="6">
    <source>
        <dbReference type="Pfam" id="PF22591"/>
    </source>
</evidence>
<evidence type="ECO:0000256" key="1">
    <source>
        <dbReference type="ARBA" id="ARBA00022490"/>
    </source>
</evidence>
<evidence type="ECO:0000256" key="3">
    <source>
        <dbReference type="ARBA" id="ARBA00022917"/>
    </source>
</evidence>
<dbReference type="EMBL" id="VWRR01000014">
    <property type="protein sequence ID" value="KAF6001429.1"/>
    <property type="molecule type" value="Genomic_DNA"/>
</dbReference>
<proteinExistence type="predicted"/>
<feature type="coiled-coil region" evidence="4">
    <location>
        <begin position="706"/>
        <end position="733"/>
    </location>
</feature>
<evidence type="ECO:0000313" key="8">
    <source>
        <dbReference type="Proteomes" id="UP000530660"/>
    </source>
</evidence>
<keyword evidence="3" id="KW-0648">Protein biosynthesis</keyword>
<accession>A0A7J7IFI2</accession>
<dbReference type="Pfam" id="PF22591">
    <property type="entry name" value="eIF3a_PCI_TPR-like"/>
    <property type="match status" value="1"/>
</dbReference>
<dbReference type="GO" id="GO:0001732">
    <property type="term" value="P:formation of cytoplasmic translation initiation complex"/>
    <property type="evidence" value="ECO:0007669"/>
    <property type="project" value="TreeGrafter"/>
</dbReference>
<keyword evidence="2 7" id="KW-0396">Initiation factor</keyword>
<evidence type="ECO:0000256" key="2">
    <source>
        <dbReference type="ARBA" id="ARBA00022540"/>
    </source>
</evidence>
<reference evidence="7 8" key="1">
    <citation type="journal article" date="2020" name="J. Phycol.">
        <title>Comparative genome analysis reveals Cyanidiococcus gen. nov., a new extremophilic red algal genus sister to Cyanidioschyzon (Cyanidioschyzonaceae, Rhodophyta).</title>
        <authorList>
            <person name="Liu S.-L."/>
            <person name="Chiang Y.-R."/>
            <person name="Yoon H.S."/>
            <person name="Fu H.-Y."/>
        </authorList>
    </citation>
    <scope>NUCLEOTIDE SEQUENCE [LARGE SCALE GENOMIC DNA]</scope>
    <source>
        <strain evidence="7 8">THAL066</strain>
    </source>
</reference>
<protein>
    <submittedName>
        <fullName evidence="7">Eukaryotic translation initiation factor 3 subunit A</fullName>
    </submittedName>
</protein>
<dbReference type="Proteomes" id="UP000530660">
    <property type="component" value="Unassembled WGS sequence"/>
</dbReference>
<feature type="compositionally biased region" description="Low complexity" evidence="5">
    <location>
        <begin position="825"/>
        <end position="840"/>
    </location>
</feature>
<organism evidence="7 8">
    <name type="scientific">Cyanidiococcus yangmingshanensis</name>
    <dbReference type="NCBI Taxonomy" id="2690220"/>
    <lineage>
        <taxon>Eukaryota</taxon>
        <taxon>Rhodophyta</taxon>
        <taxon>Bangiophyceae</taxon>
        <taxon>Cyanidiales</taxon>
        <taxon>Cyanidiaceae</taxon>
        <taxon>Cyanidiococcus</taxon>
    </lineage>
</organism>
<dbReference type="GO" id="GO:0071541">
    <property type="term" value="C:eukaryotic translation initiation factor 3 complex, eIF3m"/>
    <property type="evidence" value="ECO:0007669"/>
    <property type="project" value="TreeGrafter"/>
</dbReference>
<gene>
    <name evidence="7" type="primary">TIF32_2</name>
    <name evidence="7" type="ORF">F1559_000952</name>
</gene>
<keyword evidence="1" id="KW-0963">Cytoplasm</keyword>